<evidence type="ECO:0000313" key="1">
    <source>
        <dbReference type="EMBL" id="MDI9243414.1"/>
    </source>
</evidence>
<reference evidence="1 2" key="1">
    <citation type="submission" date="2023-05" db="EMBL/GenBank/DDBJ databases">
        <title>[ruminococcus] sp. nov., isolated from a pig farm feces dump.</title>
        <authorList>
            <person name="Chang Y.-H."/>
        </authorList>
    </citation>
    <scope>NUCLEOTIDE SEQUENCE [LARGE SCALE GENOMIC DNA]</scope>
    <source>
        <strain evidence="1 2">YH-rum2234</strain>
    </source>
</reference>
<accession>A0AAP4EYC8</accession>
<organism evidence="1 2">
    <name type="scientific">Fusibacillus kribbianus</name>
    <dbReference type="NCBI Taxonomy" id="3044208"/>
    <lineage>
        <taxon>Bacteria</taxon>
        <taxon>Bacillati</taxon>
        <taxon>Bacillota</taxon>
        <taxon>Clostridia</taxon>
        <taxon>Lachnospirales</taxon>
        <taxon>Lachnospiraceae</taxon>
        <taxon>Fusibacillus</taxon>
    </lineage>
</organism>
<evidence type="ECO:0000313" key="2">
    <source>
        <dbReference type="Proteomes" id="UP001300383"/>
    </source>
</evidence>
<dbReference type="EMBL" id="JASGBQ010000033">
    <property type="protein sequence ID" value="MDI9243414.1"/>
    <property type="molecule type" value="Genomic_DNA"/>
</dbReference>
<proteinExistence type="predicted"/>
<name>A0AAP4EYC8_9FIRM</name>
<gene>
    <name evidence="1" type="ORF">QJ036_13250</name>
</gene>
<dbReference type="Proteomes" id="UP001300383">
    <property type="component" value="Unassembled WGS sequence"/>
</dbReference>
<sequence length="263" mass="31647">MKGLKEMLLQEQKRLEQILQKTTEQLKDAPCGRLRVSKRKNWTQYYCCTERGKKAGTYISKKNESLIRRLAQKSYDEKILKLAGKRLMQIQRILKDYDEEEIEKIFLKEHGERQKLIQPVEPAWQQQLQRWMEKPYEGKSFREGLPVILTEKGERVRSKSEKILADYFYRNGIFYKYECPLYLKNFGIVYPDFTFLSKKTGEEVYWEHDGRMDDPQYAQNAVKKIHAYEENDIYPGDRLILTFETEQVVLDTRIIERFVRKYL</sequence>
<comment type="caution">
    <text evidence="1">The sequence shown here is derived from an EMBL/GenBank/DDBJ whole genome shotgun (WGS) entry which is preliminary data.</text>
</comment>
<keyword evidence="2" id="KW-1185">Reference proteome</keyword>
<dbReference type="AlphaFoldDB" id="A0AAP4EYC8"/>
<dbReference type="RefSeq" id="WP_283231838.1">
    <property type="nucleotide sequence ID" value="NZ_JASGBQ010000033.1"/>
</dbReference>
<protein>
    <submittedName>
        <fullName evidence="1">Uncharacterized protein</fullName>
    </submittedName>
</protein>